<dbReference type="PRINTS" id="PR00455">
    <property type="entry name" value="HTHTETR"/>
</dbReference>
<dbReference type="InterPro" id="IPR023772">
    <property type="entry name" value="DNA-bd_HTH_TetR-type_CS"/>
</dbReference>
<dbReference type="GO" id="GO:0003700">
    <property type="term" value="F:DNA-binding transcription factor activity"/>
    <property type="evidence" value="ECO:0007669"/>
    <property type="project" value="TreeGrafter"/>
</dbReference>
<dbReference type="OrthoDB" id="3173376at2"/>
<dbReference type="PANTHER" id="PTHR30055">
    <property type="entry name" value="HTH-TYPE TRANSCRIPTIONAL REGULATOR RUTR"/>
    <property type="match status" value="1"/>
</dbReference>
<dbReference type="Pfam" id="PF00440">
    <property type="entry name" value="TetR_N"/>
    <property type="match status" value="1"/>
</dbReference>
<dbReference type="STRING" id="585531.HMPREF0063_12509"/>
<dbReference type="InterPro" id="IPR050109">
    <property type="entry name" value="HTH-type_TetR-like_transc_reg"/>
</dbReference>
<evidence type="ECO:0000256" key="2">
    <source>
        <dbReference type="PROSITE-ProRule" id="PRU00335"/>
    </source>
</evidence>
<dbReference type="Proteomes" id="UP000003111">
    <property type="component" value="Unassembled WGS sequence"/>
</dbReference>
<dbReference type="PROSITE" id="PS50977">
    <property type="entry name" value="HTH_TETR_2"/>
    <property type="match status" value="1"/>
</dbReference>
<dbReference type="HOGENOM" id="CLU_088572_2_0_11"/>
<dbReference type="Gene3D" id="1.10.357.10">
    <property type="entry name" value="Tetracycline Repressor, domain 2"/>
    <property type="match status" value="1"/>
</dbReference>
<name>E2SEQ0_9ACTN</name>
<dbReference type="EMBL" id="ACLF03000008">
    <property type="protein sequence ID" value="EFQ82347.1"/>
    <property type="molecule type" value="Genomic_DNA"/>
</dbReference>
<evidence type="ECO:0000313" key="5">
    <source>
        <dbReference type="Proteomes" id="UP000003111"/>
    </source>
</evidence>
<feature type="DNA-binding region" description="H-T-H motif" evidence="2">
    <location>
        <begin position="36"/>
        <end position="55"/>
    </location>
</feature>
<reference evidence="4" key="1">
    <citation type="submission" date="2010-08" db="EMBL/GenBank/DDBJ databases">
        <authorList>
            <person name="Muzny D."/>
            <person name="Qin X."/>
            <person name="Buhay C."/>
            <person name="Dugan-Rocha S."/>
            <person name="Ding Y."/>
            <person name="Chen G."/>
            <person name="Hawes A."/>
            <person name="Holder M."/>
            <person name="Jhangiani S."/>
            <person name="Johnson A."/>
            <person name="Khan Z."/>
            <person name="Li Z."/>
            <person name="Liu W."/>
            <person name="Liu X."/>
            <person name="Perez L."/>
            <person name="Shen H."/>
            <person name="Wang Q."/>
            <person name="Watt J."/>
            <person name="Xi L."/>
            <person name="Xin Y."/>
            <person name="Zhou J."/>
            <person name="Deng J."/>
            <person name="Jiang H."/>
            <person name="Liu Y."/>
            <person name="Qu J."/>
            <person name="Song X.-Z."/>
            <person name="Zhang L."/>
            <person name="Villasana D."/>
            <person name="Johnson A."/>
            <person name="Liu J."/>
            <person name="Liyanage D."/>
            <person name="Lorensuhewa L."/>
            <person name="Robinson T."/>
            <person name="Song A."/>
            <person name="Song B.-B."/>
            <person name="Dinh H."/>
            <person name="Thornton R."/>
            <person name="Coyle M."/>
            <person name="Francisco L."/>
            <person name="Jackson L."/>
            <person name="Javaid M."/>
            <person name="Korchina V."/>
            <person name="Kovar C."/>
            <person name="Mata R."/>
            <person name="Mathew T."/>
            <person name="Ngo R."/>
            <person name="Nguyen L."/>
            <person name="Nguyen N."/>
            <person name="Okwuonu G."/>
            <person name="Ongeri F."/>
            <person name="Pham C."/>
            <person name="Simmons D."/>
            <person name="Wilczek-Boney K."/>
            <person name="Hale W."/>
            <person name="Jakkamsetti A."/>
            <person name="Pham P."/>
            <person name="Ruth R."/>
            <person name="San Lucas F."/>
            <person name="Warren J."/>
            <person name="Zhang J."/>
            <person name="Zhao Z."/>
            <person name="Zhou C."/>
            <person name="Zhu D."/>
            <person name="Lee S."/>
            <person name="Bess C."/>
            <person name="Blankenburg K."/>
            <person name="Forbes L."/>
            <person name="Fu Q."/>
            <person name="Gubbala S."/>
            <person name="Hirani K."/>
            <person name="Jayaseelan J.C."/>
            <person name="Lara F."/>
            <person name="Munidasa M."/>
            <person name="Palculict T."/>
            <person name="Patil S."/>
            <person name="Pu L.-L."/>
            <person name="Saada N."/>
            <person name="Tang L."/>
            <person name="Weissenberger G."/>
            <person name="Zhu Y."/>
            <person name="Hemphill L."/>
            <person name="Shang Y."/>
            <person name="Youmans B."/>
            <person name="Ayvaz T."/>
            <person name="Ross M."/>
            <person name="Santibanez J."/>
            <person name="Aqrawi P."/>
            <person name="Gross S."/>
            <person name="Joshi V."/>
            <person name="Fowler G."/>
            <person name="Nazareth L."/>
            <person name="Reid J."/>
            <person name="Worley K."/>
            <person name="Petrosino J."/>
            <person name="Highlander S."/>
            <person name="Gibbs R."/>
        </authorList>
    </citation>
    <scope>NUCLEOTIDE SEQUENCE [LARGE SCALE GENOMIC DNA]</scope>
    <source>
        <strain evidence="4">DSM 15272</strain>
    </source>
</reference>
<dbReference type="SUPFAM" id="SSF46689">
    <property type="entry name" value="Homeodomain-like"/>
    <property type="match status" value="1"/>
</dbReference>
<keyword evidence="1 2" id="KW-0238">DNA-binding</keyword>
<sequence>MTSSSAGRPRGRDQVRSAVLTAASELVAERGPDRFSVRDIAERAGVNHALVHRHFGTKADVMEQMLAADARVVVDAILGSGLPTDGEATPSVVADLLDLLAARPSYWRTLVQAVLDSPEAALPGTASTTALFSDLWAGGDADRATSTSVAGITALGWLIFGPFMAESTGADPADVRRAVAEQMAALLTPPS</sequence>
<dbReference type="InterPro" id="IPR009057">
    <property type="entry name" value="Homeodomain-like_sf"/>
</dbReference>
<organism evidence="4 5">
    <name type="scientific">Aeromicrobium marinum DSM 15272</name>
    <dbReference type="NCBI Taxonomy" id="585531"/>
    <lineage>
        <taxon>Bacteria</taxon>
        <taxon>Bacillati</taxon>
        <taxon>Actinomycetota</taxon>
        <taxon>Actinomycetes</taxon>
        <taxon>Propionibacteriales</taxon>
        <taxon>Nocardioidaceae</taxon>
        <taxon>Aeromicrobium</taxon>
    </lineage>
</organism>
<protein>
    <submittedName>
        <fullName evidence="4">Transcriptional regulator, TetR family</fullName>
    </submittedName>
</protein>
<evidence type="ECO:0000256" key="1">
    <source>
        <dbReference type="ARBA" id="ARBA00023125"/>
    </source>
</evidence>
<accession>E2SEQ0</accession>
<dbReference type="AlphaFoldDB" id="E2SEQ0"/>
<evidence type="ECO:0000259" key="3">
    <source>
        <dbReference type="PROSITE" id="PS50977"/>
    </source>
</evidence>
<dbReference type="PANTHER" id="PTHR30055:SF153">
    <property type="entry name" value="HTH-TYPE TRANSCRIPTIONAL REPRESSOR RV3405C"/>
    <property type="match status" value="1"/>
</dbReference>
<keyword evidence="5" id="KW-1185">Reference proteome</keyword>
<proteinExistence type="predicted"/>
<dbReference type="GO" id="GO:0000976">
    <property type="term" value="F:transcription cis-regulatory region binding"/>
    <property type="evidence" value="ECO:0007669"/>
    <property type="project" value="TreeGrafter"/>
</dbReference>
<evidence type="ECO:0000313" key="4">
    <source>
        <dbReference type="EMBL" id="EFQ82347.1"/>
    </source>
</evidence>
<dbReference type="RefSeq" id="WP_007078737.1">
    <property type="nucleotide sequence ID" value="NZ_CM001024.1"/>
</dbReference>
<gene>
    <name evidence="4" type="ORF">HMPREF0063_12509</name>
</gene>
<dbReference type="InterPro" id="IPR001647">
    <property type="entry name" value="HTH_TetR"/>
</dbReference>
<feature type="domain" description="HTH tetR-type" evidence="3">
    <location>
        <begin position="13"/>
        <end position="73"/>
    </location>
</feature>
<comment type="caution">
    <text evidence="4">The sequence shown here is derived from an EMBL/GenBank/DDBJ whole genome shotgun (WGS) entry which is preliminary data.</text>
</comment>
<dbReference type="PROSITE" id="PS01081">
    <property type="entry name" value="HTH_TETR_1"/>
    <property type="match status" value="1"/>
</dbReference>
<dbReference type="eggNOG" id="COG1309">
    <property type="taxonomic scope" value="Bacteria"/>
</dbReference>